<dbReference type="CDD" id="cd15517">
    <property type="entry name" value="PHD_TCF19_like"/>
    <property type="match status" value="1"/>
</dbReference>
<feature type="region of interest" description="Disordered" evidence="4">
    <location>
        <begin position="394"/>
        <end position="475"/>
    </location>
</feature>
<feature type="compositionally biased region" description="Polar residues" evidence="4">
    <location>
        <begin position="660"/>
        <end position="669"/>
    </location>
</feature>
<evidence type="ECO:0000313" key="7">
    <source>
        <dbReference type="Proteomes" id="UP001374579"/>
    </source>
</evidence>
<evidence type="ECO:0000256" key="1">
    <source>
        <dbReference type="ARBA" id="ARBA00004123"/>
    </source>
</evidence>
<dbReference type="PANTHER" id="PTHR19303">
    <property type="entry name" value="TRANSPOSON"/>
    <property type="match status" value="1"/>
</dbReference>
<organism evidence="6 7">
    <name type="scientific">Littorina saxatilis</name>
    <dbReference type="NCBI Taxonomy" id="31220"/>
    <lineage>
        <taxon>Eukaryota</taxon>
        <taxon>Metazoa</taxon>
        <taxon>Spiralia</taxon>
        <taxon>Lophotrochozoa</taxon>
        <taxon>Mollusca</taxon>
        <taxon>Gastropoda</taxon>
        <taxon>Caenogastropoda</taxon>
        <taxon>Littorinimorpha</taxon>
        <taxon>Littorinoidea</taxon>
        <taxon>Littorinidae</taxon>
        <taxon>Littorina</taxon>
    </lineage>
</organism>
<protein>
    <recommendedName>
        <fullName evidence="5">OTU domain-containing protein</fullName>
    </recommendedName>
</protein>
<dbReference type="InterPro" id="IPR003323">
    <property type="entry name" value="OTU_dom"/>
</dbReference>
<dbReference type="Proteomes" id="UP001374579">
    <property type="component" value="Unassembled WGS sequence"/>
</dbReference>
<evidence type="ECO:0000256" key="4">
    <source>
        <dbReference type="SAM" id="MobiDB-lite"/>
    </source>
</evidence>
<dbReference type="Gene3D" id="1.10.10.60">
    <property type="entry name" value="Homeodomain-like"/>
    <property type="match status" value="1"/>
</dbReference>
<name>A0AAN9AW85_9CAEN</name>
<comment type="subcellular location">
    <subcellularLocation>
        <location evidence="1">Nucleus</location>
    </subcellularLocation>
</comment>
<dbReference type="InterPro" id="IPR050863">
    <property type="entry name" value="CenT-Element_Derived"/>
</dbReference>
<feature type="compositionally biased region" description="Polar residues" evidence="4">
    <location>
        <begin position="395"/>
        <end position="410"/>
    </location>
</feature>
<feature type="region of interest" description="Disordered" evidence="4">
    <location>
        <begin position="643"/>
        <end position="742"/>
    </location>
</feature>
<keyword evidence="3" id="KW-0539">Nucleus</keyword>
<dbReference type="PANTHER" id="PTHR19303:SF71">
    <property type="entry name" value="ZINC FINGER PHD-TYPE DOMAIN-CONTAINING PROTEIN"/>
    <property type="match status" value="1"/>
</dbReference>
<evidence type="ECO:0000313" key="6">
    <source>
        <dbReference type="EMBL" id="KAK7094184.1"/>
    </source>
</evidence>
<evidence type="ECO:0000259" key="5">
    <source>
        <dbReference type="PROSITE" id="PS50802"/>
    </source>
</evidence>
<comment type="caution">
    <text evidence="6">The sequence shown here is derived from an EMBL/GenBank/DDBJ whole genome shotgun (WGS) entry which is preliminary data.</text>
</comment>
<dbReference type="InterPro" id="IPR038765">
    <property type="entry name" value="Papain-like_cys_pep_sf"/>
</dbReference>
<dbReference type="GO" id="GO:0003677">
    <property type="term" value="F:DNA binding"/>
    <property type="evidence" value="ECO:0007669"/>
    <property type="project" value="UniProtKB-KW"/>
</dbReference>
<evidence type="ECO:0000256" key="2">
    <source>
        <dbReference type="ARBA" id="ARBA00023125"/>
    </source>
</evidence>
<proteinExistence type="predicted"/>
<dbReference type="CDD" id="cd22744">
    <property type="entry name" value="OTU"/>
    <property type="match status" value="1"/>
</dbReference>
<accession>A0AAN9AW85</accession>
<dbReference type="Gene3D" id="3.90.70.80">
    <property type="match status" value="1"/>
</dbReference>
<dbReference type="SUPFAM" id="SSF54001">
    <property type="entry name" value="Cysteine proteinases"/>
    <property type="match status" value="1"/>
</dbReference>
<keyword evidence="2" id="KW-0238">DNA-binding</keyword>
<dbReference type="InterPro" id="IPR004875">
    <property type="entry name" value="DDE_SF_endonuclease_dom"/>
</dbReference>
<dbReference type="PROSITE" id="PS50802">
    <property type="entry name" value="OTU"/>
    <property type="match status" value="1"/>
</dbReference>
<dbReference type="AlphaFoldDB" id="A0AAN9AW85"/>
<feature type="domain" description="OTU" evidence="5">
    <location>
        <begin position="473"/>
        <end position="632"/>
    </location>
</feature>
<reference evidence="6 7" key="1">
    <citation type="submission" date="2024-02" db="EMBL/GenBank/DDBJ databases">
        <title>Chromosome-scale genome assembly of the rough periwinkle Littorina saxatilis.</title>
        <authorList>
            <person name="De Jode A."/>
            <person name="Faria R."/>
            <person name="Formenti G."/>
            <person name="Sims Y."/>
            <person name="Smith T.P."/>
            <person name="Tracey A."/>
            <person name="Wood J.M.D."/>
            <person name="Zagrodzka Z.B."/>
            <person name="Johannesson K."/>
            <person name="Butlin R.K."/>
            <person name="Leder E.H."/>
        </authorList>
    </citation>
    <scope>NUCLEOTIDE SEQUENCE [LARGE SCALE GENOMIC DNA]</scope>
    <source>
        <strain evidence="6">Snail1</strain>
        <tissue evidence="6">Muscle</tissue>
    </source>
</reference>
<dbReference type="Pfam" id="PF03184">
    <property type="entry name" value="DDE_1"/>
    <property type="match status" value="1"/>
</dbReference>
<evidence type="ECO:0000256" key="3">
    <source>
        <dbReference type="ARBA" id="ARBA00023242"/>
    </source>
</evidence>
<dbReference type="InterPro" id="IPR007889">
    <property type="entry name" value="HTH_Psq"/>
</dbReference>
<feature type="compositionally biased region" description="Basic residues" evidence="4">
    <location>
        <begin position="721"/>
        <end position="734"/>
    </location>
</feature>
<dbReference type="InterPro" id="IPR006600">
    <property type="entry name" value="HTH_CenpB_DNA-bd_dom"/>
</dbReference>
<gene>
    <name evidence="6" type="ORF">V1264_007840</name>
</gene>
<feature type="compositionally biased region" description="Basic residues" evidence="4">
    <location>
        <begin position="674"/>
        <end position="683"/>
    </location>
</feature>
<dbReference type="GO" id="GO:0005634">
    <property type="term" value="C:nucleus"/>
    <property type="evidence" value="ECO:0007669"/>
    <property type="project" value="UniProtKB-SubCell"/>
</dbReference>
<sequence length="795" mass="87900">MWTPDDMSRCLSAIDAGMGVNAASRTFGIPKPSIRRHRLGLNKYAVGSVKFRGGPCVLPGDVENELVEHIKKLDEAFFGISITDLRKLAYQVACAHGIKKFSDTKQAANKTWYCNFMKRHPDLSLRSPEPTSIGRQRGFNRQDVGDFFDKYSKLIEEEGFAPNAIYNMDETGHSTVQTPTRVISVKGKRQVGATTSAERGTNTTGVYCHSAAGHFIPPMLIFKRKRMADSLKVDAPNGTVFACTDSGWIDTDTFIQWLRHFIQSVNASPENKVLLLLDGHTSHSKNLDAINLARENGVFILSFPAHTTHRLQPLDVAFFKSLKNWYNVEIENFLKSSQGRAIGVHLVSRLVGRAFIKAATMETAVNGFRKTGLWPPNPDIFDDEFRRMEAIVDSHPTTTRVPEGNPQATAHPNEDHDSTTTRVPEGNPQGTAYPNEAHDATGMPPEPPTASHGVGEIPTESRESTAVPESTGFQTLPTKGDGRCFFRAVVISLNPDLQKGERNHLTGELLDPMKSLQETARADNLRTTVITHMCEHLDAEPGAAVLSADMPARIQFRTVAERILHMSDPKSMVGELEIQATAKVLDRPVHVVVVGTDHVSEYNASDNCTNDPVIVKYIPNADAGHYEAMVRLAAPRVIDLSPLPRVVGGNKRKTPESSKSHLFTSSPYKSNLERKKKCAKPSSRKMDKSSKQAKPCSRKTDKSSKQAKPSSRKTDKSSKQAGRKKQRANAKRVHPSGSSSDEDDPFCIVCCEKFSCSRSREEWIACVSCQKWAHVQCTPDNGYPYVCHHCDSADD</sequence>
<keyword evidence="7" id="KW-1185">Reference proteome</keyword>
<dbReference type="Pfam" id="PF05225">
    <property type="entry name" value="HTH_psq"/>
    <property type="match status" value="1"/>
</dbReference>
<dbReference type="Pfam" id="PF02338">
    <property type="entry name" value="OTU"/>
    <property type="match status" value="1"/>
</dbReference>
<dbReference type="EMBL" id="JBAMIC010000019">
    <property type="protein sequence ID" value="KAK7094184.1"/>
    <property type="molecule type" value="Genomic_DNA"/>
</dbReference>
<dbReference type="Pfam" id="PF03221">
    <property type="entry name" value="HTH_Tnp_Tc5"/>
    <property type="match status" value="1"/>
</dbReference>